<dbReference type="STRING" id="1328759.A0A5C2RN99"/>
<accession>A0A5C2RN99</accession>
<dbReference type="EMBL" id="ML122367">
    <property type="protein sequence ID" value="RPD52379.1"/>
    <property type="molecule type" value="Genomic_DNA"/>
</dbReference>
<sequence length="89" mass="9874">MHHPTVVESLDVNVAAADNSKLTTAVSFLVNAGNRFEPKPVVAYPLKHYVFKCSFLGTVREAEIYGGVLSSSRLREHLVLMVQFLRGDE</sequence>
<protein>
    <submittedName>
        <fullName evidence="1">Uncharacterized protein</fullName>
    </submittedName>
</protein>
<dbReference type="Proteomes" id="UP000313359">
    <property type="component" value="Unassembled WGS sequence"/>
</dbReference>
<reference evidence="1" key="1">
    <citation type="journal article" date="2018" name="Genome Biol. Evol.">
        <title>Genomics and development of Lentinus tigrinus, a white-rot wood-decaying mushroom with dimorphic fruiting bodies.</title>
        <authorList>
            <person name="Wu B."/>
            <person name="Xu Z."/>
            <person name="Knudson A."/>
            <person name="Carlson A."/>
            <person name="Chen N."/>
            <person name="Kovaka S."/>
            <person name="LaButti K."/>
            <person name="Lipzen A."/>
            <person name="Pennachio C."/>
            <person name="Riley R."/>
            <person name="Schakwitz W."/>
            <person name="Umezawa K."/>
            <person name="Ohm R.A."/>
            <person name="Grigoriev I.V."/>
            <person name="Nagy L.G."/>
            <person name="Gibbons J."/>
            <person name="Hibbett D."/>
        </authorList>
    </citation>
    <scope>NUCLEOTIDE SEQUENCE [LARGE SCALE GENOMIC DNA]</scope>
    <source>
        <strain evidence="1">ALCF2SS1-6</strain>
    </source>
</reference>
<gene>
    <name evidence="1" type="ORF">L227DRAFT_514911</name>
</gene>
<keyword evidence="2" id="KW-1185">Reference proteome</keyword>
<evidence type="ECO:0000313" key="1">
    <source>
        <dbReference type="EMBL" id="RPD52379.1"/>
    </source>
</evidence>
<evidence type="ECO:0000313" key="2">
    <source>
        <dbReference type="Proteomes" id="UP000313359"/>
    </source>
</evidence>
<organism evidence="1 2">
    <name type="scientific">Lentinus tigrinus ALCF2SS1-6</name>
    <dbReference type="NCBI Taxonomy" id="1328759"/>
    <lineage>
        <taxon>Eukaryota</taxon>
        <taxon>Fungi</taxon>
        <taxon>Dikarya</taxon>
        <taxon>Basidiomycota</taxon>
        <taxon>Agaricomycotina</taxon>
        <taxon>Agaricomycetes</taxon>
        <taxon>Polyporales</taxon>
        <taxon>Polyporaceae</taxon>
        <taxon>Lentinus</taxon>
    </lineage>
</organism>
<dbReference type="OrthoDB" id="6369905at2759"/>
<dbReference type="AlphaFoldDB" id="A0A5C2RN99"/>
<proteinExistence type="predicted"/>
<name>A0A5C2RN99_9APHY</name>